<dbReference type="RefSeq" id="WP_151620636.1">
    <property type="nucleotide sequence ID" value="NZ_WBXO01000008.1"/>
</dbReference>
<feature type="compositionally biased region" description="Basic and acidic residues" evidence="1">
    <location>
        <begin position="1193"/>
        <end position="1203"/>
    </location>
</feature>
<protein>
    <submittedName>
        <fullName evidence="2">Uncharacterized protein</fullName>
    </submittedName>
</protein>
<dbReference type="Proteomes" id="UP000468766">
    <property type="component" value="Unassembled WGS sequence"/>
</dbReference>
<organism evidence="2 3">
    <name type="scientific">Heliorestis acidaminivorans</name>
    <dbReference type="NCBI Taxonomy" id="553427"/>
    <lineage>
        <taxon>Bacteria</taxon>
        <taxon>Bacillati</taxon>
        <taxon>Bacillota</taxon>
        <taxon>Clostridia</taxon>
        <taxon>Eubacteriales</taxon>
        <taxon>Heliobacteriaceae</taxon>
        <taxon>Heliorestis</taxon>
    </lineage>
</organism>
<evidence type="ECO:0000256" key="1">
    <source>
        <dbReference type="SAM" id="MobiDB-lite"/>
    </source>
</evidence>
<name>A0A6I0EXJ5_9FIRM</name>
<gene>
    <name evidence="2" type="ORF">F9B85_10365</name>
</gene>
<feature type="region of interest" description="Disordered" evidence="1">
    <location>
        <begin position="1193"/>
        <end position="1212"/>
    </location>
</feature>
<keyword evidence="3" id="KW-1185">Reference proteome</keyword>
<proteinExistence type="predicted"/>
<dbReference type="EMBL" id="WBXO01000008">
    <property type="protein sequence ID" value="KAB2951953.1"/>
    <property type="molecule type" value="Genomic_DNA"/>
</dbReference>
<reference evidence="2 3" key="1">
    <citation type="submission" date="2019-10" db="EMBL/GenBank/DDBJ databases">
        <title>Whole-genome sequence of the extremophile Heliorestis acidaminivorans DSM 24790.</title>
        <authorList>
            <person name="Kyndt J.A."/>
            <person name="Meyer T.E."/>
        </authorList>
    </citation>
    <scope>NUCLEOTIDE SEQUENCE [LARGE SCALE GENOMIC DNA]</scope>
    <source>
        <strain evidence="2 3">DSM 24790</strain>
    </source>
</reference>
<comment type="caution">
    <text evidence="2">The sequence shown here is derived from an EMBL/GenBank/DDBJ whole genome shotgun (WGS) entry which is preliminary data.</text>
</comment>
<dbReference type="OrthoDB" id="10021326at2"/>
<evidence type="ECO:0000313" key="3">
    <source>
        <dbReference type="Proteomes" id="UP000468766"/>
    </source>
</evidence>
<accession>A0A6I0EXJ5</accession>
<evidence type="ECO:0000313" key="2">
    <source>
        <dbReference type="EMBL" id="KAB2951953.1"/>
    </source>
</evidence>
<sequence length="1291" mass="148410">MLGNGKKLKIVSKPLPLVNRNLLDPSRYIANNQYTAGPELVYRLEDRAEQERIYQIIFNLLIQIRSIHNNRNTLAHTYKSIQEGLIQQLQQQMENNKLLIKEYARLNGIEQEIAVLYDNIQSKQLIPQTPTINNILPPKNPLALKIQSTRTTQRNQNSQYIHNKRIIQHFQSFIESWKANRIIDKINQVLSNKTVEQHLSQLGQQKVERQQIVDHYQKVEHRQQSWPQQRVRLQQGIVSRSLNYYQGVWNQKSLSHQQKPEHHQKSEYHQKIVRHLGLKYLQGTVRHQDMLCHRSLESLQLAGQKQLFSPRKLWTSSVNLNKLIVNVKKAVNSSISMTFRKAFNETFSETAILEKRALEKSIIEKATNDEVKDKNKELTDNGLANIIIDGIIKTVYSSPPSNRVAINQRVLSTFSEHMQATVVTKLSTSLSKILTDKIFPLAVNFARYDGIETIVVQESAKAAEHISNLVLENLSENITEDYVHQVSEELLLKSISETRRDFFAKEIAEEITKKLSQELAVEFIQECSEKYFYEDNVIEKLSSEFYSVNQTYSSRQSNIAVLPNMLNTELVYGRESKQEFFRPSMQTSMSTITREYLTRSIERKIESTMRKKWATSLETELTSLFNSTVTNKITDKVTDKITNGMVDRIILQKSEAIESIENNIVHQDVRSYVAKTLLNTLSNQKTSTISKLIAKRTIDTILQASSRSISKEKINTKEKMTFYNLEKVISENITKTIQKTYAETTTDLKLKALTTRSISELFSSEITEFIEETAISQQQSRELQQILTKELTKELVKERAEKLSEEISEELLEELSKSTEIAEEIKAITAEVLTEKNINDLLQTVQREIETSSTYYSVIGQQWIRKQLRDQQIQGQHLTEQELIELKLTEPKLTEELSTKQLRTIQALTWLNSFEKLSALSTVSGTTYLTKKFVESITDKITERYKAKVTEQVIDKFTVIDKVTNKFTNRFTNKFIQKVTNTVTDKVTTVLKEKVTDAVTDVIPEVTLQKEKLLPTKASYLNSITNSKAITSILNRLTLMNDIVTSKVITEAITKASIKTLTNTLSREIVGKRGILSFHKDILQNSYASYTTDALGTTTFLNTKNVLHTTDVLHIKNALHTNKVLHTTILKELTRNQTDYQNKTLLKQEIKQMVLQGQSLIKVEQVKQKSSQTVESLHKPFSKEEITHRREAQVATEVQRKEVGPTNQATDRTHVGEIPVEYIDSEEPILATGTTHTLVSQSNEEMVNELSDKILEKIETNPIFSISTIAEQVYDKIEKKLTSERRRRGLL</sequence>